<dbReference type="InterPro" id="IPR051394">
    <property type="entry name" value="Glutamate_Synthase"/>
</dbReference>
<sequence length="488" mass="53435">MADPSGFLKITHRETPARRPVDLRLKDWKEVYEDFSQDTLEQQASRCMDCGIPFCHNGCPLGNLIPEWNDLVYRDRWRDAIERLHATNNFPEFTGRLCPAPCEASCVLGINQDPVTIKQVEVEIIDNAFDEGWVVPMPPHVITGKKVAVVGSGPAGLAAAQQLTRAGHDVTVFERADRIGGLLRYGIPEFKMEKRHIDRRLAQMEAEGTKFRAGVNVGVDITADQLRADFDAVVLAGGATDWRDLPIPGRQFEGVYQAMEYLPWANKVQQGDPVLDEDGQPPITAKGKKVVIIGGGDTGADCLGTAHRQGAVSIHQFEIMPRPPETRADSTPWPTYPLMFRVSSAHEEGGERVFSVNTEKFLGHEGKVTGLRAHEVVMKDGKFEKVEDSDFELEADLVLLAMGFVGPEKPGLLTDLGVDLTDRGNVARDNEFATSVPGVFVAGDMGRGQSLIVWAIAEGRAAAKGVDRYLMGHSALPAPIKPTAAPQR</sequence>
<keyword evidence="7" id="KW-1185">Reference proteome</keyword>
<evidence type="ECO:0000256" key="4">
    <source>
        <dbReference type="ARBA" id="ARBA00029440"/>
    </source>
</evidence>
<keyword evidence="1" id="KW-0028">Amino-acid biosynthesis</keyword>
<evidence type="ECO:0000313" key="7">
    <source>
        <dbReference type="Proteomes" id="UP000825367"/>
    </source>
</evidence>
<dbReference type="Gene3D" id="3.50.50.60">
    <property type="entry name" value="FAD/NAD(P)-binding domain"/>
    <property type="match status" value="1"/>
</dbReference>
<dbReference type="InterPro" id="IPR028261">
    <property type="entry name" value="DPD_II"/>
</dbReference>
<evidence type="ECO:0000256" key="1">
    <source>
        <dbReference type="ARBA" id="ARBA00022605"/>
    </source>
</evidence>
<dbReference type="PRINTS" id="PR00419">
    <property type="entry name" value="ADXRDTASE"/>
</dbReference>
<organism evidence="6 7">
    <name type="scientific">Mycolicibacterium pallens</name>
    <dbReference type="NCBI Taxonomy" id="370524"/>
    <lineage>
        <taxon>Bacteria</taxon>
        <taxon>Bacillati</taxon>
        <taxon>Actinomycetota</taxon>
        <taxon>Actinomycetes</taxon>
        <taxon>Mycobacteriales</taxon>
        <taxon>Mycobacteriaceae</taxon>
        <taxon>Mycolicibacterium</taxon>
    </lineage>
</organism>
<evidence type="ECO:0000313" key="6">
    <source>
        <dbReference type="EMBL" id="QYL16843.1"/>
    </source>
</evidence>
<reference evidence="6 7" key="1">
    <citation type="submission" date="2021-07" db="EMBL/GenBank/DDBJ databases">
        <title>Whole genome sequencing of non-tuberculosis mycobacteria type-strains.</title>
        <authorList>
            <person name="Igarashi Y."/>
            <person name="Osugi A."/>
            <person name="Mitarai S."/>
        </authorList>
    </citation>
    <scope>NUCLEOTIDE SEQUENCE [LARGE SCALE GENOMIC DNA]</scope>
    <source>
        <strain evidence="6 7">JCM 16370</strain>
    </source>
</reference>
<dbReference type="InterPro" id="IPR036188">
    <property type="entry name" value="FAD/NAD-bd_sf"/>
</dbReference>
<dbReference type="PANTHER" id="PTHR43100:SF1">
    <property type="entry name" value="GLUTAMATE SYNTHASE [NADPH] SMALL CHAIN"/>
    <property type="match status" value="1"/>
</dbReference>
<name>A0ABX8VGA8_9MYCO</name>
<protein>
    <submittedName>
        <fullName evidence="6">Glutamate synthase subunit beta</fullName>
    </submittedName>
</protein>
<dbReference type="NCBIfam" id="TIGR01317">
    <property type="entry name" value="GOGAT_sm_gam"/>
    <property type="match status" value="1"/>
</dbReference>
<evidence type="ECO:0000256" key="2">
    <source>
        <dbReference type="ARBA" id="ARBA00023002"/>
    </source>
</evidence>
<proteinExistence type="predicted"/>
<dbReference type="Pfam" id="PF07992">
    <property type="entry name" value="Pyr_redox_2"/>
    <property type="match status" value="1"/>
</dbReference>
<accession>A0ABX8VGA8</accession>
<dbReference type="Pfam" id="PF14691">
    <property type="entry name" value="Fer4_20"/>
    <property type="match status" value="1"/>
</dbReference>
<evidence type="ECO:0000256" key="3">
    <source>
        <dbReference type="ARBA" id="ARBA00023164"/>
    </source>
</evidence>
<dbReference type="InterPro" id="IPR009051">
    <property type="entry name" value="Helical_ferredxn"/>
</dbReference>
<dbReference type="SUPFAM" id="SSF51971">
    <property type="entry name" value="Nucleotide-binding domain"/>
    <property type="match status" value="1"/>
</dbReference>
<dbReference type="PROSITE" id="PS51379">
    <property type="entry name" value="4FE4S_FER_2"/>
    <property type="match status" value="1"/>
</dbReference>
<evidence type="ECO:0000259" key="5">
    <source>
        <dbReference type="PROSITE" id="PS51379"/>
    </source>
</evidence>
<feature type="domain" description="4Fe-4S ferredoxin-type" evidence="5">
    <location>
        <begin position="38"/>
        <end position="69"/>
    </location>
</feature>
<keyword evidence="2" id="KW-0560">Oxidoreductase</keyword>
<keyword evidence="3" id="KW-0314">Glutamate biosynthesis</keyword>
<gene>
    <name evidence="6" type="ORF">K0O64_28445</name>
</gene>
<dbReference type="RefSeq" id="WP_071948567.1">
    <property type="nucleotide sequence ID" value="NZ_BAAAVX010000031.1"/>
</dbReference>
<dbReference type="Gene3D" id="3.40.50.720">
    <property type="entry name" value="NAD(P)-binding Rossmann-like Domain"/>
    <property type="match status" value="1"/>
</dbReference>
<dbReference type="InterPro" id="IPR017896">
    <property type="entry name" value="4Fe4S_Fe-S-bd"/>
</dbReference>
<dbReference type="InterPro" id="IPR006005">
    <property type="entry name" value="Glut_synth_ssu1"/>
</dbReference>
<dbReference type="EMBL" id="CP080333">
    <property type="protein sequence ID" value="QYL16843.1"/>
    <property type="molecule type" value="Genomic_DNA"/>
</dbReference>
<dbReference type="SUPFAM" id="SSF46548">
    <property type="entry name" value="alpha-helical ferredoxin"/>
    <property type="match status" value="1"/>
</dbReference>
<dbReference type="PANTHER" id="PTHR43100">
    <property type="entry name" value="GLUTAMATE SYNTHASE [NADPH] SMALL CHAIN"/>
    <property type="match status" value="1"/>
</dbReference>
<dbReference type="InterPro" id="IPR023753">
    <property type="entry name" value="FAD/NAD-binding_dom"/>
</dbReference>
<dbReference type="Proteomes" id="UP000825367">
    <property type="component" value="Chromosome"/>
</dbReference>
<dbReference type="Gene3D" id="1.10.1060.10">
    <property type="entry name" value="Alpha-helical ferredoxin"/>
    <property type="match status" value="1"/>
</dbReference>
<comment type="pathway">
    <text evidence="4">Amino-acid biosynthesis.</text>
</comment>